<keyword evidence="2" id="KW-0732">Signal</keyword>
<gene>
    <name evidence="4" type="ORF">JJ685_04255</name>
</gene>
<dbReference type="AlphaFoldDB" id="A0A937CRP1"/>
<evidence type="ECO:0000313" key="4">
    <source>
        <dbReference type="EMBL" id="MBL0390346.1"/>
    </source>
</evidence>
<organism evidence="4 5">
    <name type="scientific">Ramlibacter monticola</name>
    <dbReference type="NCBI Taxonomy" id="1926872"/>
    <lineage>
        <taxon>Bacteria</taxon>
        <taxon>Pseudomonadati</taxon>
        <taxon>Pseudomonadota</taxon>
        <taxon>Betaproteobacteria</taxon>
        <taxon>Burkholderiales</taxon>
        <taxon>Comamonadaceae</taxon>
        <taxon>Ramlibacter</taxon>
    </lineage>
</organism>
<dbReference type="GO" id="GO:0008933">
    <property type="term" value="F:peptidoglycan lytic transglycosylase activity"/>
    <property type="evidence" value="ECO:0007669"/>
    <property type="project" value="InterPro"/>
</dbReference>
<evidence type="ECO:0000256" key="1">
    <source>
        <dbReference type="ARBA" id="ARBA00007734"/>
    </source>
</evidence>
<comment type="caution">
    <text evidence="4">The sequence shown here is derived from an EMBL/GenBank/DDBJ whole genome shotgun (WGS) entry which is preliminary data.</text>
</comment>
<dbReference type="InterPro" id="IPR008258">
    <property type="entry name" value="Transglycosylase_SLT_dom_1"/>
</dbReference>
<feature type="signal peptide" evidence="2">
    <location>
        <begin position="1"/>
        <end position="20"/>
    </location>
</feature>
<sequence>MTLRALLAAAFALWLAPAHAEIWGYVDSQGVHFAAEKMDERYELFFRGGESFDTAEGIAAPGAPAADAPGRVLSFLQVSPGFRLVQPQVSEAAREHGIELELLQALIATESGFDPAAVSPKGAVGLMQVMPATAQRYGLAGDARAPIEKKLKDPRTNLRTGARYLRDLLQMFPGRLELALAAYNAGEGAVQRAGNRIPNYRETQNYVRTVMQLYTMLKPVPAAVAAPAGPQPRRVHMELPGPAGTTGRRNLPAGLAAVAPLEGAGTPAAVVHD</sequence>
<feature type="chain" id="PRO_5036782665" evidence="2">
    <location>
        <begin position="21"/>
        <end position="273"/>
    </location>
</feature>
<dbReference type="GO" id="GO:0000270">
    <property type="term" value="P:peptidoglycan metabolic process"/>
    <property type="evidence" value="ECO:0007669"/>
    <property type="project" value="InterPro"/>
</dbReference>
<dbReference type="PROSITE" id="PS00922">
    <property type="entry name" value="TRANSGLYCOSYLASE"/>
    <property type="match status" value="1"/>
</dbReference>
<name>A0A937CRP1_9BURK</name>
<evidence type="ECO:0000313" key="5">
    <source>
        <dbReference type="Proteomes" id="UP000599109"/>
    </source>
</evidence>
<dbReference type="InterPro" id="IPR023346">
    <property type="entry name" value="Lysozyme-like_dom_sf"/>
</dbReference>
<dbReference type="Gene3D" id="1.10.530.10">
    <property type="match status" value="1"/>
</dbReference>
<keyword evidence="5" id="KW-1185">Reference proteome</keyword>
<dbReference type="Pfam" id="PF01464">
    <property type="entry name" value="SLT"/>
    <property type="match status" value="1"/>
</dbReference>
<dbReference type="EMBL" id="JAEQNE010000001">
    <property type="protein sequence ID" value="MBL0390346.1"/>
    <property type="molecule type" value="Genomic_DNA"/>
</dbReference>
<dbReference type="RefSeq" id="WP_201672951.1">
    <property type="nucleotide sequence ID" value="NZ_JAEQNE010000001.1"/>
</dbReference>
<reference evidence="4 5" key="1">
    <citation type="journal article" date="2017" name="Int. J. Syst. Evol. Microbiol.">
        <title>Ramlibacter monticola sp. nov., isolated from forest soil.</title>
        <authorList>
            <person name="Chaudhary D.K."/>
            <person name="Kim J."/>
        </authorList>
    </citation>
    <scope>NUCLEOTIDE SEQUENCE [LARGE SCALE GENOMIC DNA]</scope>
    <source>
        <strain evidence="4 5">KACC 19175</strain>
    </source>
</reference>
<dbReference type="PANTHER" id="PTHR37423:SF2">
    <property type="entry name" value="MEMBRANE-BOUND LYTIC MUREIN TRANSGLYCOSYLASE C"/>
    <property type="match status" value="1"/>
</dbReference>
<evidence type="ECO:0000256" key="2">
    <source>
        <dbReference type="SAM" id="SignalP"/>
    </source>
</evidence>
<accession>A0A937CRP1</accession>
<evidence type="ECO:0000259" key="3">
    <source>
        <dbReference type="Pfam" id="PF01464"/>
    </source>
</evidence>
<comment type="similarity">
    <text evidence="1">Belongs to the transglycosylase Slt family.</text>
</comment>
<dbReference type="CDD" id="cd00254">
    <property type="entry name" value="LT-like"/>
    <property type="match status" value="1"/>
</dbReference>
<dbReference type="InterPro" id="IPR000189">
    <property type="entry name" value="Transglyc_AS"/>
</dbReference>
<dbReference type="GO" id="GO:0016020">
    <property type="term" value="C:membrane"/>
    <property type="evidence" value="ECO:0007669"/>
    <property type="project" value="InterPro"/>
</dbReference>
<feature type="domain" description="Transglycosylase SLT" evidence="3">
    <location>
        <begin position="90"/>
        <end position="196"/>
    </location>
</feature>
<dbReference type="Proteomes" id="UP000599109">
    <property type="component" value="Unassembled WGS sequence"/>
</dbReference>
<proteinExistence type="inferred from homology"/>
<protein>
    <submittedName>
        <fullName evidence="4">Lytic transglycosylase domain-containing protein</fullName>
    </submittedName>
</protein>
<dbReference type="SUPFAM" id="SSF53955">
    <property type="entry name" value="Lysozyme-like"/>
    <property type="match status" value="1"/>
</dbReference>
<dbReference type="PANTHER" id="PTHR37423">
    <property type="entry name" value="SOLUBLE LYTIC MUREIN TRANSGLYCOSYLASE-RELATED"/>
    <property type="match status" value="1"/>
</dbReference>